<gene>
    <name evidence="2" type="ORF">ACFQ08_21445</name>
</gene>
<dbReference type="Proteomes" id="UP001597024">
    <property type="component" value="Unassembled WGS sequence"/>
</dbReference>
<comment type="caution">
    <text evidence="2">The sequence shown here is derived from an EMBL/GenBank/DDBJ whole genome shotgun (WGS) entry which is preliminary data.</text>
</comment>
<dbReference type="EMBL" id="JBHTHX010000817">
    <property type="protein sequence ID" value="MFD0887119.1"/>
    <property type="molecule type" value="Genomic_DNA"/>
</dbReference>
<evidence type="ECO:0000313" key="2">
    <source>
        <dbReference type="EMBL" id="MFD0887119.1"/>
    </source>
</evidence>
<reference evidence="3" key="1">
    <citation type="journal article" date="2019" name="Int. J. Syst. Evol. Microbiol.">
        <title>The Global Catalogue of Microorganisms (GCM) 10K type strain sequencing project: providing services to taxonomists for standard genome sequencing and annotation.</title>
        <authorList>
            <consortium name="The Broad Institute Genomics Platform"/>
            <consortium name="The Broad Institute Genome Sequencing Center for Infectious Disease"/>
            <person name="Wu L."/>
            <person name="Ma J."/>
        </authorList>
    </citation>
    <scope>NUCLEOTIDE SEQUENCE [LARGE SCALE GENOMIC DNA]</scope>
    <source>
        <strain evidence="3">CCUG 62974</strain>
    </source>
</reference>
<keyword evidence="1" id="KW-1133">Transmembrane helix</keyword>
<evidence type="ECO:0000256" key="1">
    <source>
        <dbReference type="SAM" id="Phobius"/>
    </source>
</evidence>
<accession>A0ABW3DTL7</accession>
<protein>
    <submittedName>
        <fullName evidence="2">Amino acid permease</fullName>
    </submittedName>
</protein>
<evidence type="ECO:0000313" key="3">
    <source>
        <dbReference type="Proteomes" id="UP001597024"/>
    </source>
</evidence>
<keyword evidence="1" id="KW-0812">Transmembrane</keyword>
<proteinExistence type="predicted"/>
<dbReference type="Gene3D" id="1.20.1740.10">
    <property type="entry name" value="Amino acid/polyamine transporter I"/>
    <property type="match status" value="1"/>
</dbReference>
<organism evidence="2 3">
    <name type="scientific">Streptosporangium algeriense</name>
    <dbReference type="NCBI Taxonomy" id="1682748"/>
    <lineage>
        <taxon>Bacteria</taxon>
        <taxon>Bacillati</taxon>
        <taxon>Actinomycetota</taxon>
        <taxon>Actinomycetes</taxon>
        <taxon>Streptosporangiales</taxon>
        <taxon>Streptosporangiaceae</taxon>
        <taxon>Streptosporangium</taxon>
    </lineage>
</organism>
<feature type="transmembrane region" description="Helical" evidence="1">
    <location>
        <begin position="20"/>
        <end position="42"/>
    </location>
</feature>
<feature type="transmembrane region" description="Helical" evidence="1">
    <location>
        <begin position="54"/>
        <end position="87"/>
    </location>
</feature>
<keyword evidence="3" id="KW-1185">Reference proteome</keyword>
<keyword evidence="1" id="KW-0472">Membrane</keyword>
<feature type="non-terminal residue" evidence="2">
    <location>
        <position position="1"/>
    </location>
</feature>
<name>A0ABW3DTL7_9ACTN</name>
<sequence length="97" mass="9650">LAVGVAVAVLAGTADLRGAIGFSSFGVLVYYAIANVSAWTLSPAQGRPPRPVPLLGLAGCLVLAFFLPLSSVVAGCAVLAAGALVYGLRRALAPRSA</sequence>